<dbReference type="InterPro" id="IPR000757">
    <property type="entry name" value="Beta-glucanase-like"/>
</dbReference>
<dbReference type="InterPro" id="IPR013320">
    <property type="entry name" value="ConA-like_dom_sf"/>
</dbReference>
<feature type="compositionally biased region" description="Pro residues" evidence="1">
    <location>
        <begin position="46"/>
        <end position="62"/>
    </location>
</feature>
<evidence type="ECO:0000259" key="2">
    <source>
        <dbReference type="PROSITE" id="PS51762"/>
    </source>
</evidence>
<dbReference type="Proteomes" id="UP000799302">
    <property type="component" value="Unassembled WGS sequence"/>
</dbReference>
<proteinExistence type="predicted"/>
<accession>A0A6A6UQ58</accession>
<keyword evidence="3" id="KW-0430">Lectin</keyword>
<reference evidence="3" key="1">
    <citation type="journal article" date="2020" name="Stud. Mycol.">
        <title>101 Dothideomycetes genomes: a test case for predicting lifestyles and emergence of pathogens.</title>
        <authorList>
            <person name="Haridas S."/>
            <person name="Albert R."/>
            <person name="Binder M."/>
            <person name="Bloem J."/>
            <person name="Labutti K."/>
            <person name="Salamov A."/>
            <person name="Andreopoulos B."/>
            <person name="Baker S."/>
            <person name="Barry K."/>
            <person name="Bills G."/>
            <person name="Bluhm B."/>
            <person name="Cannon C."/>
            <person name="Castanera R."/>
            <person name="Culley D."/>
            <person name="Daum C."/>
            <person name="Ezra D."/>
            <person name="Gonzalez J."/>
            <person name="Henrissat B."/>
            <person name="Kuo A."/>
            <person name="Liang C."/>
            <person name="Lipzen A."/>
            <person name="Lutzoni F."/>
            <person name="Magnuson J."/>
            <person name="Mondo S."/>
            <person name="Nolan M."/>
            <person name="Ohm R."/>
            <person name="Pangilinan J."/>
            <person name="Park H.-J."/>
            <person name="Ramirez L."/>
            <person name="Alfaro M."/>
            <person name="Sun H."/>
            <person name="Tritt A."/>
            <person name="Yoshinaga Y."/>
            <person name="Zwiers L.-H."/>
            <person name="Turgeon B."/>
            <person name="Goodwin S."/>
            <person name="Spatafora J."/>
            <person name="Crous P."/>
            <person name="Grigoriev I."/>
        </authorList>
    </citation>
    <scope>NUCLEOTIDE SEQUENCE</scope>
    <source>
        <strain evidence="3">CBS 115976</strain>
    </source>
</reference>
<feature type="compositionally biased region" description="Polar residues" evidence="1">
    <location>
        <begin position="119"/>
        <end position="131"/>
    </location>
</feature>
<name>A0A6A6UQ58_9PEZI</name>
<protein>
    <submittedName>
        <fullName evidence="3">Concanavalin A-like lectin/glucanase</fullName>
    </submittedName>
</protein>
<feature type="region of interest" description="Disordered" evidence="1">
    <location>
        <begin position="1"/>
        <end position="165"/>
    </location>
</feature>
<dbReference type="SUPFAM" id="SSF49899">
    <property type="entry name" value="Concanavalin A-like lectins/glucanases"/>
    <property type="match status" value="1"/>
</dbReference>
<gene>
    <name evidence="3" type="ORF">BT63DRAFT_421975</name>
</gene>
<dbReference type="PANTHER" id="PTHR10963:SF53">
    <property type="entry name" value="GH16 DOMAIN-CONTAINING PROTEIN"/>
    <property type="match status" value="1"/>
</dbReference>
<dbReference type="OrthoDB" id="192832at2759"/>
<evidence type="ECO:0000256" key="1">
    <source>
        <dbReference type="SAM" id="MobiDB-lite"/>
    </source>
</evidence>
<sequence length="426" mass="47294">MSFRKHFDKLQGQFDKVMDRLDSPKPGSAPPAVPSYSRPGQYPGQYVPPPGQYSQGPYPPPGQYTQSTQGAYNASPYPPGGYQSQYSPGGQPYGYPGGQYQQPVPHSGYYGPPPIPNHPQGQQESPYQSVPTPDLSSKPGSTGPPPPPLSSKPSGSAPPPYQADHNSSYYWNPTFSPEIPVSEHFDYDLGAGGWGNNELQTYTSYPPNAFHTPQHTLVVRAIVDKSKSADRDKYTSARLLSKQRLARRRGYVSAVLSAPCARGIWPAFWMLPEEPFEWPTDGEIDIFEAWNGGVENHSCLHWGGYSDPQDKNKHRTINTNMRDVTVPHEYGLAWEQDEYGGEGGRLIWYIDGRAVMKAQRPPGTRRLESWRVLLNIAMGGTVCDGCVPENGSYDMTISRLSMGDLPPGGWERFEIDYHNCREGRPL</sequence>
<evidence type="ECO:0000313" key="4">
    <source>
        <dbReference type="Proteomes" id="UP000799302"/>
    </source>
</evidence>
<feature type="compositionally biased region" description="Low complexity" evidence="1">
    <location>
        <begin position="80"/>
        <end position="90"/>
    </location>
</feature>
<feature type="compositionally biased region" description="Pro residues" evidence="1">
    <location>
        <begin position="142"/>
        <end position="161"/>
    </location>
</feature>
<dbReference type="PROSITE" id="PS51762">
    <property type="entry name" value="GH16_2"/>
    <property type="match status" value="1"/>
</dbReference>
<organism evidence="3 4">
    <name type="scientific">Microthyrium microscopicum</name>
    <dbReference type="NCBI Taxonomy" id="703497"/>
    <lineage>
        <taxon>Eukaryota</taxon>
        <taxon>Fungi</taxon>
        <taxon>Dikarya</taxon>
        <taxon>Ascomycota</taxon>
        <taxon>Pezizomycotina</taxon>
        <taxon>Dothideomycetes</taxon>
        <taxon>Dothideomycetes incertae sedis</taxon>
        <taxon>Microthyriales</taxon>
        <taxon>Microthyriaceae</taxon>
        <taxon>Microthyrium</taxon>
    </lineage>
</organism>
<dbReference type="Pfam" id="PF26113">
    <property type="entry name" value="GH16_XgeA"/>
    <property type="match status" value="1"/>
</dbReference>
<dbReference type="InterPro" id="IPR050546">
    <property type="entry name" value="Glycosyl_Hydrlase_16"/>
</dbReference>
<dbReference type="CDD" id="cd08023">
    <property type="entry name" value="GH16_laminarinase_like"/>
    <property type="match status" value="1"/>
</dbReference>
<dbReference type="EMBL" id="MU004231">
    <property type="protein sequence ID" value="KAF2673866.1"/>
    <property type="molecule type" value="Genomic_DNA"/>
</dbReference>
<dbReference type="PANTHER" id="PTHR10963">
    <property type="entry name" value="GLYCOSYL HYDROLASE-RELATED"/>
    <property type="match status" value="1"/>
</dbReference>
<dbReference type="AlphaFoldDB" id="A0A6A6UQ58"/>
<evidence type="ECO:0000313" key="3">
    <source>
        <dbReference type="EMBL" id="KAF2673866.1"/>
    </source>
</evidence>
<dbReference type="GO" id="GO:0005975">
    <property type="term" value="P:carbohydrate metabolic process"/>
    <property type="evidence" value="ECO:0007669"/>
    <property type="project" value="InterPro"/>
</dbReference>
<keyword evidence="4" id="KW-1185">Reference proteome</keyword>
<feature type="domain" description="GH16" evidence="2">
    <location>
        <begin position="152"/>
        <end position="426"/>
    </location>
</feature>
<dbReference type="Gene3D" id="2.60.120.200">
    <property type="match status" value="1"/>
</dbReference>
<dbReference type="GO" id="GO:0030246">
    <property type="term" value="F:carbohydrate binding"/>
    <property type="evidence" value="ECO:0007669"/>
    <property type="project" value="UniProtKB-KW"/>
</dbReference>
<dbReference type="GO" id="GO:0004553">
    <property type="term" value="F:hydrolase activity, hydrolyzing O-glycosyl compounds"/>
    <property type="evidence" value="ECO:0007669"/>
    <property type="project" value="InterPro"/>
</dbReference>